<dbReference type="Pfam" id="PF04191">
    <property type="entry name" value="PEMT"/>
    <property type="match status" value="1"/>
</dbReference>
<dbReference type="STRING" id="546266.NEIMUCOT_03926"/>
<dbReference type="InterPro" id="IPR052527">
    <property type="entry name" value="Metal_cation-efflux_comp"/>
</dbReference>
<feature type="transmembrane region" description="Helical" evidence="5">
    <location>
        <begin position="145"/>
        <end position="165"/>
    </location>
</feature>
<dbReference type="InterPro" id="IPR007318">
    <property type="entry name" value="Phopholipid_MeTrfase"/>
</dbReference>
<keyword evidence="6" id="KW-0489">Methyltransferase</keyword>
<reference evidence="6 7" key="1">
    <citation type="submission" date="2009-10" db="EMBL/GenBank/DDBJ databases">
        <authorList>
            <person name="Weinstock G."/>
            <person name="Sodergren E."/>
            <person name="Clifton S."/>
            <person name="Fulton L."/>
            <person name="Fulton B."/>
            <person name="Courtney L."/>
            <person name="Fronick C."/>
            <person name="Harrison M."/>
            <person name="Strong C."/>
            <person name="Farmer C."/>
            <person name="Delahaunty K."/>
            <person name="Markovic C."/>
            <person name="Hall O."/>
            <person name="Minx P."/>
            <person name="Tomlinson C."/>
            <person name="Mitreva M."/>
            <person name="Nelson J."/>
            <person name="Hou S."/>
            <person name="Wollam A."/>
            <person name="Pepin K.H."/>
            <person name="Johnson M."/>
            <person name="Bhonagiri V."/>
            <person name="Nash W.E."/>
            <person name="Warren W."/>
            <person name="Chinwalla A."/>
            <person name="Mardis E.R."/>
            <person name="Wilson R.K."/>
        </authorList>
    </citation>
    <scope>NUCLEOTIDE SEQUENCE [LARGE SCALE GENOMIC DNA]</scope>
    <source>
        <strain evidence="7">ATCC 25996 / DSM 4631 / NCTC 10774 / M26</strain>
    </source>
</reference>
<evidence type="ECO:0000256" key="3">
    <source>
        <dbReference type="ARBA" id="ARBA00022989"/>
    </source>
</evidence>
<proteinExistence type="predicted"/>
<evidence type="ECO:0000256" key="4">
    <source>
        <dbReference type="ARBA" id="ARBA00023136"/>
    </source>
</evidence>
<dbReference type="AlphaFoldDB" id="D2ZTJ0"/>
<name>D2ZTJ0_NEIM2</name>
<feature type="transmembrane region" description="Helical" evidence="5">
    <location>
        <begin position="87"/>
        <end position="106"/>
    </location>
</feature>
<comment type="subcellular location">
    <subcellularLocation>
        <location evidence="1">Endomembrane system</location>
        <topology evidence="1">Multi-pass membrane protein</topology>
    </subcellularLocation>
</comment>
<evidence type="ECO:0000313" key="6">
    <source>
        <dbReference type="EMBL" id="EFC89510.1"/>
    </source>
</evidence>
<dbReference type="GO" id="GO:0032259">
    <property type="term" value="P:methylation"/>
    <property type="evidence" value="ECO:0007669"/>
    <property type="project" value="UniProtKB-KW"/>
</dbReference>
<keyword evidence="2 5" id="KW-0812">Transmembrane</keyword>
<feature type="transmembrane region" description="Helical" evidence="5">
    <location>
        <begin position="57"/>
        <end position="75"/>
    </location>
</feature>
<dbReference type="GO" id="GO:0012505">
    <property type="term" value="C:endomembrane system"/>
    <property type="evidence" value="ECO:0007669"/>
    <property type="project" value="UniProtKB-SubCell"/>
</dbReference>
<comment type="caution">
    <text evidence="6">The sequence shown here is derived from an EMBL/GenBank/DDBJ whole genome shotgun (WGS) entry which is preliminary data.</text>
</comment>
<dbReference type="Gene3D" id="1.20.120.1630">
    <property type="match status" value="1"/>
</dbReference>
<protein>
    <submittedName>
        <fullName evidence="6">Isoprenylcysteine carboxyl methyltransferase family protein</fullName>
    </submittedName>
</protein>
<dbReference type="Proteomes" id="UP000003344">
    <property type="component" value="Unassembled WGS sequence"/>
</dbReference>
<evidence type="ECO:0000313" key="7">
    <source>
        <dbReference type="Proteomes" id="UP000003344"/>
    </source>
</evidence>
<dbReference type="EMBL" id="ACDX02000002">
    <property type="protein sequence ID" value="EFC89510.1"/>
    <property type="molecule type" value="Genomic_DNA"/>
</dbReference>
<sequence length="255" mass="29438">MPTIIAEEKARLKFWVWFAGKAHATGLVDWVESQQTCIICLKNINKGKIMKLNYRQLALELTMKIMTVTALSYFIKTVLENYMMTRNPVVLLLLVGECITVFLVVFSKFTDTRNFSPLPVLATMGATFYFFAIALGGGIKLISDNVASALLVFGICWQIYAKIYLGRSFGLLPACRTVVDTGPYRLVRHPIYFGYFIGHVTFLLNNFSLWNIEVLTLLYLLQFLRMNYEEQVLSQNEQYREYKSRVKNRFIPFLL</sequence>
<dbReference type="GO" id="GO:0008168">
    <property type="term" value="F:methyltransferase activity"/>
    <property type="evidence" value="ECO:0007669"/>
    <property type="project" value="UniProtKB-KW"/>
</dbReference>
<gene>
    <name evidence="6" type="ORF">NEIMUCOT_03926</name>
</gene>
<keyword evidence="6" id="KW-0808">Transferase</keyword>
<dbReference type="PANTHER" id="PTHR43847">
    <property type="entry name" value="BLL3993 PROTEIN"/>
    <property type="match status" value="1"/>
</dbReference>
<dbReference type="PANTHER" id="PTHR43847:SF1">
    <property type="entry name" value="BLL3993 PROTEIN"/>
    <property type="match status" value="1"/>
</dbReference>
<accession>D2ZTJ0</accession>
<evidence type="ECO:0000256" key="5">
    <source>
        <dbReference type="SAM" id="Phobius"/>
    </source>
</evidence>
<feature type="transmembrane region" description="Helical" evidence="5">
    <location>
        <begin position="118"/>
        <end position="139"/>
    </location>
</feature>
<evidence type="ECO:0000256" key="1">
    <source>
        <dbReference type="ARBA" id="ARBA00004127"/>
    </source>
</evidence>
<dbReference type="eggNOG" id="COG2020">
    <property type="taxonomic scope" value="Bacteria"/>
</dbReference>
<feature type="transmembrane region" description="Helical" evidence="5">
    <location>
        <begin position="186"/>
        <end position="204"/>
    </location>
</feature>
<keyword evidence="3 5" id="KW-1133">Transmembrane helix</keyword>
<keyword evidence="4 5" id="KW-0472">Membrane</keyword>
<evidence type="ECO:0000256" key="2">
    <source>
        <dbReference type="ARBA" id="ARBA00022692"/>
    </source>
</evidence>
<organism evidence="6 7">
    <name type="scientific">Neisseria mucosa (strain ATCC 25996 / DSM 4631 / NCTC 10774 / M26)</name>
    <dbReference type="NCBI Taxonomy" id="546266"/>
    <lineage>
        <taxon>Bacteria</taxon>
        <taxon>Pseudomonadati</taxon>
        <taxon>Pseudomonadota</taxon>
        <taxon>Betaproteobacteria</taxon>
        <taxon>Neisseriales</taxon>
        <taxon>Neisseriaceae</taxon>
        <taxon>Neisseria</taxon>
    </lineage>
</organism>